<keyword evidence="2" id="KW-1185">Reference proteome</keyword>
<gene>
    <name evidence="1" type="ORF">WMW72_10605</name>
</gene>
<comment type="caution">
    <text evidence="1">The sequence shown here is derived from an EMBL/GenBank/DDBJ whole genome shotgun (WGS) entry which is preliminary data.</text>
</comment>
<proteinExistence type="predicted"/>
<sequence length="189" mass="20889">MALTIQQIISESDLLVPNSVPIADKIVALNAINGDFFNTVKIPVIHRFSATANQATFTLPPAVRSKDIDLVTVGLIKYQSLDEDNVSPLQNAYSYDDTSRTLMLSPVPYQTGLQGIVRYRRIATTTFLASALTAVPDAPDEYQWTYIPALASWLADMEDDGGKSSKYDIQYRNAWNAAAQNYIKEAPPK</sequence>
<evidence type="ECO:0000313" key="1">
    <source>
        <dbReference type="EMBL" id="MEK8128353.1"/>
    </source>
</evidence>
<protein>
    <submittedName>
        <fullName evidence="1">Uncharacterized protein</fullName>
    </submittedName>
</protein>
<organism evidence="1 2">
    <name type="scientific">Paenibacillus filicis</name>
    <dbReference type="NCBI Taxonomy" id="669464"/>
    <lineage>
        <taxon>Bacteria</taxon>
        <taxon>Bacillati</taxon>
        <taxon>Bacillota</taxon>
        <taxon>Bacilli</taxon>
        <taxon>Bacillales</taxon>
        <taxon>Paenibacillaceae</taxon>
        <taxon>Paenibacillus</taxon>
    </lineage>
</organism>
<dbReference type="Proteomes" id="UP001469365">
    <property type="component" value="Unassembled WGS sequence"/>
</dbReference>
<dbReference type="EMBL" id="JBBPCC010000005">
    <property type="protein sequence ID" value="MEK8128353.1"/>
    <property type="molecule type" value="Genomic_DNA"/>
</dbReference>
<name>A0ABU9DKQ5_9BACL</name>
<dbReference type="Pfam" id="PF24175">
    <property type="entry name" value="SU10_adaptor"/>
    <property type="match status" value="1"/>
</dbReference>
<accession>A0ABU9DKQ5</accession>
<dbReference type="InterPro" id="IPR056209">
    <property type="entry name" value="SU10_adaptor"/>
</dbReference>
<reference evidence="1 2" key="1">
    <citation type="submission" date="2024-04" db="EMBL/GenBank/DDBJ databases">
        <title>draft genome sequnece of Paenibacillus filicis.</title>
        <authorList>
            <person name="Kim D.-U."/>
        </authorList>
    </citation>
    <scope>NUCLEOTIDE SEQUENCE [LARGE SCALE GENOMIC DNA]</scope>
    <source>
        <strain evidence="1 2">KACC14197</strain>
    </source>
</reference>
<evidence type="ECO:0000313" key="2">
    <source>
        <dbReference type="Proteomes" id="UP001469365"/>
    </source>
</evidence>
<dbReference type="RefSeq" id="WP_341415420.1">
    <property type="nucleotide sequence ID" value="NZ_JBBPCC010000005.1"/>
</dbReference>